<dbReference type="AlphaFoldDB" id="A0A4R6YYD9"/>
<proteinExistence type="predicted"/>
<organism evidence="1 2">
    <name type="scientific">Tahibacter aquaticus</name>
    <dbReference type="NCBI Taxonomy" id="520092"/>
    <lineage>
        <taxon>Bacteria</taxon>
        <taxon>Pseudomonadati</taxon>
        <taxon>Pseudomonadota</taxon>
        <taxon>Gammaproteobacteria</taxon>
        <taxon>Lysobacterales</taxon>
        <taxon>Rhodanobacteraceae</taxon>
        <taxon>Tahibacter</taxon>
    </lineage>
</organism>
<gene>
    <name evidence="1" type="ORF">DFR29_106167</name>
</gene>
<keyword evidence="2" id="KW-1185">Reference proteome</keyword>
<dbReference type="EMBL" id="SNZH01000006">
    <property type="protein sequence ID" value="TDR44021.1"/>
    <property type="molecule type" value="Genomic_DNA"/>
</dbReference>
<protein>
    <submittedName>
        <fullName evidence="1">Uncharacterized protein</fullName>
    </submittedName>
</protein>
<evidence type="ECO:0000313" key="2">
    <source>
        <dbReference type="Proteomes" id="UP000295293"/>
    </source>
</evidence>
<reference evidence="1 2" key="1">
    <citation type="submission" date="2019-03" db="EMBL/GenBank/DDBJ databases">
        <title>Genomic Encyclopedia of Type Strains, Phase IV (KMG-IV): sequencing the most valuable type-strain genomes for metagenomic binning, comparative biology and taxonomic classification.</title>
        <authorList>
            <person name="Goeker M."/>
        </authorList>
    </citation>
    <scope>NUCLEOTIDE SEQUENCE [LARGE SCALE GENOMIC DNA]</scope>
    <source>
        <strain evidence="1 2">DSM 21667</strain>
    </source>
</reference>
<comment type="caution">
    <text evidence="1">The sequence shown here is derived from an EMBL/GenBank/DDBJ whole genome shotgun (WGS) entry which is preliminary data.</text>
</comment>
<dbReference type="Proteomes" id="UP000295293">
    <property type="component" value="Unassembled WGS sequence"/>
</dbReference>
<accession>A0A4R6YYD9</accession>
<evidence type="ECO:0000313" key="1">
    <source>
        <dbReference type="EMBL" id="TDR44021.1"/>
    </source>
</evidence>
<sequence length="107" mass="11791">MGRVDDPSVRARGARRWSHFNHPAVVSVVERLTARECAPVGKCLEAFLVDGGGRFAHALDTFYDLLNARELASFLLAAPFPEDARHLLSRNHNVGQKARVASVRVAE</sequence>
<name>A0A4R6YYD9_9GAMM</name>